<evidence type="ECO:0000313" key="2">
    <source>
        <dbReference type="Proteomes" id="UP000635983"/>
    </source>
</evidence>
<reference evidence="1" key="1">
    <citation type="journal article" date="2014" name="Int. J. Syst. Evol. Microbiol.">
        <title>Complete genome sequence of Corynebacterium casei LMG S-19264T (=DSM 44701T), isolated from a smear-ripened cheese.</title>
        <authorList>
            <consortium name="US DOE Joint Genome Institute (JGI-PGF)"/>
            <person name="Walter F."/>
            <person name="Albersmeier A."/>
            <person name="Kalinowski J."/>
            <person name="Ruckert C."/>
        </authorList>
    </citation>
    <scope>NUCLEOTIDE SEQUENCE</scope>
    <source>
        <strain evidence="1">JCM 30078</strain>
    </source>
</reference>
<sequence length="96" mass="10724">MVVPTRKVFAFLVAQCSDCGKGMFSRIDSRLLNNEGVRLQPEVVCPRCGANVARTQIEPRGLHALNILEHACMVTRLWAHVPELTALWTGCRVIHN</sequence>
<name>A0A917PZU9_9PSED</name>
<dbReference type="EMBL" id="BMPO01000007">
    <property type="protein sequence ID" value="GGK02522.1"/>
    <property type="molecule type" value="Genomic_DNA"/>
</dbReference>
<dbReference type="Proteomes" id="UP000635983">
    <property type="component" value="Unassembled WGS sequence"/>
</dbReference>
<evidence type="ECO:0000313" key="1">
    <source>
        <dbReference type="EMBL" id="GGK02522.1"/>
    </source>
</evidence>
<organism evidence="1 2">
    <name type="scientific">Pseudomonas matsuisoli</name>
    <dbReference type="NCBI Taxonomy" id="1515666"/>
    <lineage>
        <taxon>Bacteria</taxon>
        <taxon>Pseudomonadati</taxon>
        <taxon>Pseudomonadota</taxon>
        <taxon>Gammaproteobacteria</taxon>
        <taxon>Pseudomonadales</taxon>
        <taxon>Pseudomonadaceae</taxon>
        <taxon>Pseudomonas</taxon>
    </lineage>
</organism>
<proteinExistence type="predicted"/>
<keyword evidence="2" id="KW-1185">Reference proteome</keyword>
<dbReference type="RefSeq" id="WP_188984135.1">
    <property type="nucleotide sequence ID" value="NZ_BMPO01000007.1"/>
</dbReference>
<protein>
    <submittedName>
        <fullName evidence="1">Uncharacterized protein</fullName>
    </submittedName>
</protein>
<gene>
    <name evidence="1" type="ORF">GCM10009304_30410</name>
</gene>
<comment type="caution">
    <text evidence="1">The sequence shown here is derived from an EMBL/GenBank/DDBJ whole genome shotgun (WGS) entry which is preliminary data.</text>
</comment>
<accession>A0A917PZU9</accession>
<dbReference type="AlphaFoldDB" id="A0A917PZU9"/>
<reference evidence="1" key="2">
    <citation type="submission" date="2020-09" db="EMBL/GenBank/DDBJ databases">
        <authorList>
            <person name="Sun Q."/>
            <person name="Ohkuma M."/>
        </authorList>
    </citation>
    <scope>NUCLEOTIDE SEQUENCE</scope>
    <source>
        <strain evidence="1">JCM 30078</strain>
    </source>
</reference>